<reference evidence="2 3" key="1">
    <citation type="journal article" date="2016" name="Mol. Biol. Evol.">
        <title>Comparative Genomics of Early-Diverging Mushroom-Forming Fungi Provides Insights into the Origins of Lignocellulose Decay Capabilities.</title>
        <authorList>
            <person name="Nagy L.G."/>
            <person name="Riley R."/>
            <person name="Tritt A."/>
            <person name="Adam C."/>
            <person name="Daum C."/>
            <person name="Floudas D."/>
            <person name="Sun H."/>
            <person name="Yadav J.S."/>
            <person name="Pangilinan J."/>
            <person name="Larsson K.H."/>
            <person name="Matsuura K."/>
            <person name="Barry K."/>
            <person name="Labutti K."/>
            <person name="Kuo R."/>
            <person name="Ohm R.A."/>
            <person name="Bhattacharya S.S."/>
            <person name="Shirouzu T."/>
            <person name="Yoshinaga Y."/>
            <person name="Martin F.M."/>
            <person name="Grigoriev I.V."/>
            <person name="Hibbett D.S."/>
        </authorList>
    </citation>
    <scope>NUCLEOTIDE SEQUENCE [LARGE SCALE GENOMIC DNA]</scope>
    <source>
        <strain evidence="2 3">HHB9708</strain>
    </source>
</reference>
<dbReference type="AlphaFoldDB" id="A0A164QBR9"/>
<evidence type="ECO:0000313" key="3">
    <source>
        <dbReference type="Proteomes" id="UP000076722"/>
    </source>
</evidence>
<feature type="compositionally biased region" description="Polar residues" evidence="1">
    <location>
        <begin position="1"/>
        <end position="10"/>
    </location>
</feature>
<feature type="region of interest" description="Disordered" evidence="1">
    <location>
        <begin position="1"/>
        <end position="44"/>
    </location>
</feature>
<sequence>MTRTSTTRATGQPRRARRLARDAAPLEQSSEEEEEQLSGGSSNDIESKAKYWKGVVADDPLAVTEVAEILEKTASDLVHFGNLWRSLRRSKPLDDEDESDFKDHDLVNSITTMIRLKLNYKASQLVFFACAWVYEESRNRDNTSNWLVVRTHEKIPEHLRGCQRYYLTVSCSHTEVNSKVEEFSTKICEGMIETVLEGMNPYPKENSVVVVDQREIRDVEKFENQCHESGIRVEFLPSNDMESNPAERTFALLQDTLDDKETISALDMKPANDMDFLGGVMIYITFNDRLDIESWYRKCGYWDF</sequence>
<evidence type="ECO:0008006" key="4">
    <source>
        <dbReference type="Google" id="ProtNLM"/>
    </source>
</evidence>
<dbReference type="EMBL" id="KV419427">
    <property type="protein sequence ID" value="KZS89518.1"/>
    <property type="molecule type" value="Genomic_DNA"/>
</dbReference>
<dbReference type="Proteomes" id="UP000076722">
    <property type="component" value="Unassembled WGS sequence"/>
</dbReference>
<protein>
    <recommendedName>
        <fullName evidence="4">Tc1-like transposase DDE domain-containing protein</fullName>
    </recommendedName>
</protein>
<evidence type="ECO:0000313" key="2">
    <source>
        <dbReference type="EMBL" id="KZS89518.1"/>
    </source>
</evidence>
<organism evidence="2 3">
    <name type="scientific">Sistotremastrum niveocremeum HHB9708</name>
    <dbReference type="NCBI Taxonomy" id="1314777"/>
    <lineage>
        <taxon>Eukaryota</taxon>
        <taxon>Fungi</taxon>
        <taxon>Dikarya</taxon>
        <taxon>Basidiomycota</taxon>
        <taxon>Agaricomycotina</taxon>
        <taxon>Agaricomycetes</taxon>
        <taxon>Sistotremastrales</taxon>
        <taxon>Sistotremastraceae</taxon>
        <taxon>Sertulicium</taxon>
        <taxon>Sertulicium niveocremeum</taxon>
    </lineage>
</organism>
<dbReference type="STRING" id="1314777.A0A164QBR9"/>
<evidence type="ECO:0000256" key="1">
    <source>
        <dbReference type="SAM" id="MobiDB-lite"/>
    </source>
</evidence>
<proteinExistence type="predicted"/>
<gene>
    <name evidence="2" type="ORF">SISNIDRAFT_458727</name>
</gene>
<keyword evidence="3" id="KW-1185">Reference proteome</keyword>
<accession>A0A164QBR9</accession>
<name>A0A164QBR9_9AGAM</name>